<comment type="subcellular location">
    <subcellularLocation>
        <location evidence="1">Membrane</location>
        <topology evidence="1">Multi-pass membrane protein</topology>
    </subcellularLocation>
</comment>
<dbReference type="EMBL" id="NVSR01000002">
    <property type="protein sequence ID" value="PCI30772.1"/>
    <property type="molecule type" value="Genomic_DNA"/>
</dbReference>
<reference evidence="8" key="1">
    <citation type="submission" date="2017-08" db="EMBL/GenBank/DDBJ databases">
        <title>A dynamic microbial community with high functional redundancy inhabits the cold, oxic subseafloor aquifer.</title>
        <authorList>
            <person name="Tully B.J."/>
            <person name="Wheat C.G."/>
            <person name="Glazer B.T."/>
            <person name="Huber J.A."/>
        </authorList>
    </citation>
    <scope>NUCLEOTIDE SEQUENCE [LARGE SCALE GENOMIC DNA]</scope>
</reference>
<comment type="caution">
    <text evidence="7">The sequence shown here is derived from an EMBL/GenBank/DDBJ whole genome shotgun (WGS) entry which is preliminary data.</text>
</comment>
<evidence type="ECO:0000313" key="8">
    <source>
        <dbReference type="Proteomes" id="UP000218113"/>
    </source>
</evidence>
<keyword evidence="2 6" id="KW-0812">Transmembrane</keyword>
<keyword evidence="4 6" id="KW-0472">Membrane</keyword>
<sequence>MLEKGESDVNSAEQEETQESKGLAEEELQAAVDKLIRNTVYGSMGVGLIPLPLVDLAALTAVQLIMLKKLATKYDIEFSKDIGKSVIGSLLASVIPTSMAGGLSSLIKAIPVIGQSIGVLTMPIIAGASTYALGQVFVQHFASGGTFLDLDPEKVQQYYKKKFEEGQNFVKGL</sequence>
<evidence type="ECO:0000256" key="6">
    <source>
        <dbReference type="SAM" id="Phobius"/>
    </source>
</evidence>
<dbReference type="Pfam" id="PF05128">
    <property type="entry name" value="DUF697"/>
    <property type="match status" value="1"/>
</dbReference>
<evidence type="ECO:0000313" key="7">
    <source>
        <dbReference type="EMBL" id="PCI30772.1"/>
    </source>
</evidence>
<protein>
    <submittedName>
        <fullName evidence="7">GTPase</fullName>
    </submittedName>
</protein>
<evidence type="ECO:0000256" key="4">
    <source>
        <dbReference type="ARBA" id="ARBA00023136"/>
    </source>
</evidence>
<organism evidence="7 8">
    <name type="scientific">SAR324 cluster bacterium</name>
    <dbReference type="NCBI Taxonomy" id="2024889"/>
    <lineage>
        <taxon>Bacteria</taxon>
        <taxon>Deltaproteobacteria</taxon>
        <taxon>SAR324 cluster</taxon>
    </lineage>
</organism>
<evidence type="ECO:0000256" key="5">
    <source>
        <dbReference type="SAM" id="MobiDB-lite"/>
    </source>
</evidence>
<accession>A0A2A4TB53</accession>
<evidence type="ECO:0000256" key="1">
    <source>
        <dbReference type="ARBA" id="ARBA00004141"/>
    </source>
</evidence>
<keyword evidence="3 6" id="KW-1133">Transmembrane helix</keyword>
<feature type="transmembrane region" description="Helical" evidence="6">
    <location>
        <begin position="44"/>
        <end position="65"/>
    </location>
</feature>
<dbReference type="AlphaFoldDB" id="A0A2A4TB53"/>
<dbReference type="InterPro" id="IPR021147">
    <property type="entry name" value="DUF697"/>
</dbReference>
<proteinExistence type="predicted"/>
<dbReference type="GO" id="GO:0016020">
    <property type="term" value="C:membrane"/>
    <property type="evidence" value="ECO:0007669"/>
    <property type="project" value="UniProtKB-SubCell"/>
</dbReference>
<gene>
    <name evidence="7" type="ORF">COB67_01065</name>
</gene>
<feature type="transmembrane region" description="Helical" evidence="6">
    <location>
        <begin position="113"/>
        <end position="133"/>
    </location>
</feature>
<dbReference type="Proteomes" id="UP000218113">
    <property type="component" value="Unassembled WGS sequence"/>
</dbReference>
<feature type="region of interest" description="Disordered" evidence="5">
    <location>
        <begin position="1"/>
        <end position="23"/>
    </location>
</feature>
<name>A0A2A4TB53_9DELT</name>
<feature type="transmembrane region" description="Helical" evidence="6">
    <location>
        <begin position="86"/>
        <end position="107"/>
    </location>
</feature>
<evidence type="ECO:0000256" key="2">
    <source>
        <dbReference type="ARBA" id="ARBA00022692"/>
    </source>
</evidence>
<evidence type="ECO:0000256" key="3">
    <source>
        <dbReference type="ARBA" id="ARBA00022989"/>
    </source>
</evidence>